<dbReference type="AlphaFoldDB" id="A0A814ET17"/>
<evidence type="ECO:0000259" key="2">
    <source>
        <dbReference type="Pfam" id="PF05699"/>
    </source>
</evidence>
<evidence type="ECO:0000313" key="5">
    <source>
        <dbReference type="Proteomes" id="UP000663829"/>
    </source>
</evidence>
<evidence type="ECO:0000313" key="4">
    <source>
        <dbReference type="EMBL" id="CAF3746286.1"/>
    </source>
</evidence>
<dbReference type="Pfam" id="PF05699">
    <property type="entry name" value="Dimer_Tnp_hAT"/>
    <property type="match status" value="1"/>
</dbReference>
<gene>
    <name evidence="3" type="ORF">GPM918_LOCUS12356</name>
    <name evidence="4" type="ORF">SRO942_LOCUS12357</name>
</gene>
<proteinExistence type="predicted"/>
<organism evidence="3 5">
    <name type="scientific">Didymodactylos carnosus</name>
    <dbReference type="NCBI Taxonomy" id="1234261"/>
    <lineage>
        <taxon>Eukaryota</taxon>
        <taxon>Metazoa</taxon>
        <taxon>Spiralia</taxon>
        <taxon>Gnathifera</taxon>
        <taxon>Rotifera</taxon>
        <taxon>Eurotatoria</taxon>
        <taxon>Bdelloidea</taxon>
        <taxon>Philodinida</taxon>
        <taxon>Philodinidae</taxon>
        <taxon>Didymodactylos</taxon>
    </lineage>
</organism>
<accession>A0A814ET17</accession>
<dbReference type="OrthoDB" id="3062869at2759"/>
<feature type="domain" description="HAT C-terminal dimerisation" evidence="2">
    <location>
        <begin position="32"/>
        <end position="72"/>
    </location>
</feature>
<dbReference type="SUPFAM" id="SSF53098">
    <property type="entry name" value="Ribonuclease H-like"/>
    <property type="match status" value="1"/>
</dbReference>
<dbReference type="InterPro" id="IPR008906">
    <property type="entry name" value="HATC_C_dom"/>
</dbReference>
<evidence type="ECO:0000256" key="1">
    <source>
        <dbReference type="SAM" id="MobiDB-lite"/>
    </source>
</evidence>
<dbReference type="Proteomes" id="UP000681722">
    <property type="component" value="Unassembled WGS sequence"/>
</dbReference>
<dbReference type="EMBL" id="CAJNOQ010002692">
    <property type="protein sequence ID" value="CAF0973376.1"/>
    <property type="molecule type" value="Genomic_DNA"/>
</dbReference>
<dbReference type="InterPro" id="IPR012337">
    <property type="entry name" value="RNaseH-like_sf"/>
</dbReference>
<dbReference type="GO" id="GO:0046983">
    <property type="term" value="F:protein dimerization activity"/>
    <property type="evidence" value="ECO:0007669"/>
    <property type="project" value="InterPro"/>
</dbReference>
<name>A0A814ET17_9BILA</name>
<evidence type="ECO:0000313" key="3">
    <source>
        <dbReference type="EMBL" id="CAF0973376.1"/>
    </source>
</evidence>
<sequence length="90" mass="9871">MQPDRATGRRFPVRSGRDLSTGSGQTAGPGLLRVQASSSESERHFSAGGAIVSETRSRLSPENVESLIVLRETYVNNMWSNDEQFSKIES</sequence>
<protein>
    <recommendedName>
        <fullName evidence="2">HAT C-terminal dimerisation domain-containing protein</fullName>
    </recommendedName>
</protein>
<dbReference type="Proteomes" id="UP000663829">
    <property type="component" value="Unassembled WGS sequence"/>
</dbReference>
<keyword evidence="5" id="KW-1185">Reference proteome</keyword>
<reference evidence="3" key="1">
    <citation type="submission" date="2021-02" db="EMBL/GenBank/DDBJ databases">
        <authorList>
            <person name="Nowell W R."/>
        </authorList>
    </citation>
    <scope>NUCLEOTIDE SEQUENCE</scope>
</reference>
<dbReference type="EMBL" id="CAJOBC010002692">
    <property type="protein sequence ID" value="CAF3746286.1"/>
    <property type="molecule type" value="Genomic_DNA"/>
</dbReference>
<comment type="caution">
    <text evidence="3">The sequence shown here is derived from an EMBL/GenBank/DDBJ whole genome shotgun (WGS) entry which is preliminary data.</text>
</comment>
<feature type="region of interest" description="Disordered" evidence="1">
    <location>
        <begin position="1"/>
        <end position="58"/>
    </location>
</feature>